<keyword evidence="2" id="KW-1185">Reference proteome</keyword>
<dbReference type="OrthoDB" id="9815592at2"/>
<proteinExistence type="predicted"/>
<evidence type="ECO:0000313" key="2">
    <source>
        <dbReference type="Proteomes" id="UP000244441"/>
    </source>
</evidence>
<protein>
    <recommendedName>
        <fullName evidence="3">Acyltransferase</fullName>
    </recommendedName>
</protein>
<gene>
    <name evidence="1" type="ORF">C2869_19210</name>
</gene>
<dbReference type="SUPFAM" id="SSF51161">
    <property type="entry name" value="Trimeric LpxA-like enzymes"/>
    <property type="match status" value="1"/>
</dbReference>
<dbReference type="KEGG" id="cate:C2869_19210"/>
<name>A0A2S0VW48_9ALTE</name>
<accession>A0A2S0VW48</accession>
<dbReference type="EMBL" id="CP026604">
    <property type="protein sequence ID" value="AWB68403.1"/>
    <property type="molecule type" value="Genomic_DNA"/>
</dbReference>
<dbReference type="AlphaFoldDB" id="A0A2S0VW48"/>
<sequence length="203" mass="21624">MLDGLKRTDTGKNNKVTIGSSVRANDSEFIISGENNVIEIGDGTVLNKVKIIVESSNNKIVIGNNCRVTCRVIQKISDGNTFTVGDGTTIGGANFINGESSTIKIGSQCMFSYNIDVRSTDSHAVFDLGTDERINQAENIVIEDNVWVGAHVVLCKGSYIGSGSIVGISSVVAKAFKDKNIAVAGNPAKIIKEGVYWERPLLG</sequence>
<evidence type="ECO:0008006" key="3">
    <source>
        <dbReference type="Google" id="ProtNLM"/>
    </source>
</evidence>
<dbReference type="InterPro" id="IPR011004">
    <property type="entry name" value="Trimer_LpxA-like_sf"/>
</dbReference>
<dbReference type="Gene3D" id="2.160.10.10">
    <property type="entry name" value="Hexapeptide repeat proteins"/>
    <property type="match status" value="1"/>
</dbReference>
<evidence type="ECO:0000313" key="1">
    <source>
        <dbReference type="EMBL" id="AWB68403.1"/>
    </source>
</evidence>
<organism evidence="1 2">
    <name type="scientific">Saccharobesus litoralis</name>
    <dbReference type="NCBI Taxonomy" id="2172099"/>
    <lineage>
        <taxon>Bacteria</taxon>
        <taxon>Pseudomonadati</taxon>
        <taxon>Pseudomonadota</taxon>
        <taxon>Gammaproteobacteria</taxon>
        <taxon>Alteromonadales</taxon>
        <taxon>Alteromonadaceae</taxon>
        <taxon>Saccharobesus</taxon>
    </lineage>
</organism>
<reference evidence="1 2" key="1">
    <citation type="submission" date="2018-01" db="EMBL/GenBank/DDBJ databases">
        <title>Genome sequence of a Cantenovulum-like bacteria.</title>
        <authorList>
            <person name="Tan W.R."/>
            <person name="Lau N.-S."/>
            <person name="Go F."/>
            <person name="Amirul A.-A.A."/>
        </authorList>
    </citation>
    <scope>NUCLEOTIDE SEQUENCE [LARGE SCALE GENOMIC DNA]</scope>
    <source>
        <strain evidence="1 2">CCB-QB4</strain>
    </source>
</reference>
<dbReference type="Proteomes" id="UP000244441">
    <property type="component" value="Chromosome"/>
</dbReference>
<dbReference type="RefSeq" id="WP_108604462.1">
    <property type="nucleotide sequence ID" value="NZ_CP026604.1"/>
</dbReference>
<dbReference type="InterPro" id="IPR051159">
    <property type="entry name" value="Hexapeptide_acetyltransf"/>
</dbReference>
<dbReference type="PANTHER" id="PTHR23416">
    <property type="entry name" value="SIALIC ACID SYNTHASE-RELATED"/>
    <property type="match status" value="1"/>
</dbReference>
<dbReference type="PANTHER" id="PTHR23416:SF78">
    <property type="entry name" value="LIPOPOLYSACCHARIDE BIOSYNTHESIS O-ACETYL TRANSFERASE WBBJ-RELATED"/>
    <property type="match status" value="1"/>
</dbReference>